<dbReference type="Pfam" id="PF10778">
    <property type="entry name" value="DehI"/>
    <property type="match status" value="1"/>
</dbReference>
<dbReference type="InterPro" id="IPR029032">
    <property type="entry name" value="AhpD-like"/>
</dbReference>
<evidence type="ECO:0000313" key="1">
    <source>
        <dbReference type="EMBL" id="RVU30989.1"/>
    </source>
</evidence>
<dbReference type="GO" id="GO:0019120">
    <property type="term" value="F:hydrolase activity, acting on acid halide bonds, in C-halide compounds"/>
    <property type="evidence" value="ECO:0007669"/>
    <property type="project" value="InterPro"/>
</dbReference>
<sequence>MRQMKPLPRRKPTPLPSLNIVPEIEARGDLKRVYEDTKQILGVPWMGVVTMAFASYHNFYEVLWQGVRETCGTEQFSQACIRLQEYVELRAREIPTTDLSDTLMQQGYSERELGQIMATIEVFAKGNMPYLLIASLTRAILEGHELPVSPTSAAPMTKPTDQLAPLLLVEEHHATPDLQQVYADIKSTLGLPFVNTDYRALARWPSYFTAAWKDLQPHIDTPRYEQILTDIHSKALDIISELPVREGLNTQTLINAAARDTNRESVLRVVELFQYLLPGLITNVAVFKHQLANIHR</sequence>
<dbReference type="InterPro" id="IPR019714">
    <property type="entry name" value="2-haloacid_dehalogenase_DehI"/>
</dbReference>
<comment type="caution">
    <text evidence="1">The sequence shown here is derived from an EMBL/GenBank/DDBJ whole genome shotgun (WGS) entry which is preliminary data.</text>
</comment>
<dbReference type="RefSeq" id="WP_127693834.1">
    <property type="nucleotide sequence ID" value="NZ_SACQ01000003.1"/>
</dbReference>
<proteinExistence type="predicted"/>
<reference evidence="1 2" key="1">
    <citation type="submission" date="2019-01" db="EMBL/GenBank/DDBJ databases">
        <authorList>
            <person name="Chen W.-M."/>
        </authorList>
    </citation>
    <scope>NUCLEOTIDE SEQUENCE [LARGE SCALE GENOMIC DNA]</scope>
    <source>
        <strain evidence="1 2">HPM-16</strain>
    </source>
</reference>
<gene>
    <name evidence="1" type="ORF">EOE65_08220</name>
</gene>
<protein>
    <submittedName>
        <fullName evidence="1">Uncharacterized protein</fullName>
    </submittedName>
</protein>
<organism evidence="1 2">
    <name type="scientific">Neptunomonas marina</name>
    <dbReference type="NCBI Taxonomy" id="1815562"/>
    <lineage>
        <taxon>Bacteria</taxon>
        <taxon>Pseudomonadati</taxon>
        <taxon>Pseudomonadota</taxon>
        <taxon>Gammaproteobacteria</taxon>
        <taxon>Oceanospirillales</taxon>
        <taxon>Oceanospirillaceae</taxon>
        <taxon>Neptunomonas</taxon>
    </lineage>
</organism>
<keyword evidence="2" id="KW-1185">Reference proteome</keyword>
<dbReference type="Gene3D" id="1.20.1290.10">
    <property type="entry name" value="AhpD-like"/>
    <property type="match status" value="1"/>
</dbReference>
<dbReference type="Proteomes" id="UP000282818">
    <property type="component" value="Unassembled WGS sequence"/>
</dbReference>
<accession>A0A437Q983</accession>
<name>A0A437Q983_9GAMM</name>
<evidence type="ECO:0000313" key="2">
    <source>
        <dbReference type="Proteomes" id="UP000282818"/>
    </source>
</evidence>
<dbReference type="EMBL" id="SACQ01000003">
    <property type="protein sequence ID" value="RVU30989.1"/>
    <property type="molecule type" value="Genomic_DNA"/>
</dbReference>
<dbReference type="AlphaFoldDB" id="A0A437Q983"/>